<evidence type="ECO:0000313" key="1">
    <source>
        <dbReference type="EMBL" id="SFR33809.1"/>
    </source>
</evidence>
<dbReference type="AlphaFoldDB" id="A0A1I6FV46"/>
<organism evidence="1 2">
    <name type="scientific">Microbacterium azadirachtae</name>
    <dbReference type="NCBI Taxonomy" id="582680"/>
    <lineage>
        <taxon>Bacteria</taxon>
        <taxon>Bacillati</taxon>
        <taxon>Actinomycetota</taxon>
        <taxon>Actinomycetes</taxon>
        <taxon>Micrococcales</taxon>
        <taxon>Microbacteriaceae</taxon>
        <taxon>Microbacterium</taxon>
    </lineage>
</organism>
<proteinExistence type="predicted"/>
<evidence type="ECO:0000313" key="2">
    <source>
        <dbReference type="Proteomes" id="UP000198877"/>
    </source>
</evidence>
<reference evidence="2" key="1">
    <citation type="submission" date="2016-10" db="EMBL/GenBank/DDBJ databases">
        <authorList>
            <person name="Varghese N."/>
            <person name="Submissions S."/>
        </authorList>
    </citation>
    <scope>NUCLEOTIDE SEQUENCE [LARGE SCALE GENOMIC DNA]</scope>
    <source>
        <strain evidence="2">CL127</strain>
    </source>
</reference>
<dbReference type="Pfam" id="PF05655">
    <property type="entry name" value="AvrD"/>
    <property type="match status" value="1"/>
</dbReference>
<dbReference type="InterPro" id="IPR008799">
    <property type="entry name" value="Pseudomon_AvrD"/>
</dbReference>
<gene>
    <name evidence="1" type="ORF">SAMN04488591_0373</name>
</gene>
<dbReference type="EMBL" id="FOYR01000001">
    <property type="protein sequence ID" value="SFR33809.1"/>
    <property type="molecule type" value="Genomic_DNA"/>
</dbReference>
<name>A0A1I6FV46_9MICO</name>
<dbReference type="RefSeq" id="WP_139232187.1">
    <property type="nucleotide sequence ID" value="NZ_FOYR01000001.1"/>
</dbReference>
<accession>A0A1I6FV46</accession>
<protein>
    <submittedName>
        <fullName evidence="1">Avirulence D protein (AvrD)</fullName>
    </submittedName>
</protein>
<sequence length="323" mass="34849">MRDLLQAIRQPGSVLPVELDALLGDAGGRYFGSGYRRVRYGSPADVEFRHDGTLRANVAVRYPAGWSTGAGGAPRAPHLSTLDAVILPIIVFDRVISELGSSTGKLHVAAARLRSGPVPWTDLASVPVAVSVNGNEAGPWEITGTVGNMKVLIRLQGSLDLRKRPTIEPLAPAATVYGGAFRHAMTSSRLMRFEPDSRTLIGEHRTRWDAKHSRIETEGVESAWRPALTVIDHLAVMGQMAQSVIALSADSSRESMGTLWMRAVDIETAEEPAAAPVTWMSRMTLVRDRELRSDGVHDVRVQSTASTGVIVRASLAYTRGPSA</sequence>
<dbReference type="Proteomes" id="UP000198877">
    <property type="component" value="Unassembled WGS sequence"/>
</dbReference>